<dbReference type="SUPFAM" id="SSF51306">
    <property type="entry name" value="LexA/Signal peptidase"/>
    <property type="match status" value="1"/>
</dbReference>
<protein>
    <submittedName>
        <fullName evidence="1">Signal peptidase I</fullName>
        <ecNumber evidence="1">3.4.21.89</ecNumber>
    </submittedName>
</protein>
<evidence type="ECO:0000313" key="2">
    <source>
        <dbReference type="Proteomes" id="UP000180166"/>
    </source>
</evidence>
<organism evidence="1 2">
    <name type="scientific">Nocardia seriolae</name>
    <dbReference type="NCBI Taxonomy" id="37332"/>
    <lineage>
        <taxon>Bacteria</taxon>
        <taxon>Bacillati</taxon>
        <taxon>Actinomycetota</taxon>
        <taxon>Actinomycetes</taxon>
        <taxon>Mycobacteriales</taxon>
        <taxon>Nocardiaceae</taxon>
        <taxon>Nocardia</taxon>
    </lineage>
</organism>
<dbReference type="KEGG" id="nsr:NS506_05879"/>
<gene>
    <name evidence="1" type="primary">lepB</name>
    <name evidence="1" type="ORF">NS506_05879</name>
</gene>
<dbReference type="GO" id="GO:0009003">
    <property type="term" value="F:signal peptidase activity"/>
    <property type="evidence" value="ECO:0007669"/>
    <property type="project" value="UniProtKB-EC"/>
</dbReference>
<sequence>MGDNRREAADSRYHSEDEFQGTIPVADVRGKVMNVG</sequence>
<dbReference type="EMBL" id="CP017839">
    <property type="protein sequence ID" value="APA99915.1"/>
    <property type="molecule type" value="Genomic_DNA"/>
</dbReference>
<keyword evidence="1" id="KW-0378">Hydrolase</keyword>
<reference evidence="1 2" key="1">
    <citation type="submission" date="2016-10" db="EMBL/GenBank/DDBJ databases">
        <title>Genome sequence of Nocardia seriolae strain EM150506, isolated from Anguila japonica.</title>
        <authorList>
            <person name="Han H.-J."/>
        </authorList>
    </citation>
    <scope>NUCLEOTIDE SEQUENCE [LARGE SCALE GENOMIC DNA]</scope>
    <source>
        <strain evidence="1 2">EM150506</strain>
    </source>
</reference>
<dbReference type="Proteomes" id="UP000180166">
    <property type="component" value="Chromosome"/>
</dbReference>
<dbReference type="Gene3D" id="2.10.109.10">
    <property type="entry name" value="Umud Fragment, subunit A"/>
    <property type="match status" value="1"/>
</dbReference>
<evidence type="ECO:0000313" key="1">
    <source>
        <dbReference type="EMBL" id="APA99915.1"/>
    </source>
</evidence>
<dbReference type="AlphaFoldDB" id="A0ABC8B028"/>
<accession>A0ABC8B028</accession>
<dbReference type="InterPro" id="IPR036286">
    <property type="entry name" value="LexA/Signal_pep-like_sf"/>
</dbReference>
<proteinExistence type="predicted"/>
<dbReference type="EC" id="3.4.21.89" evidence="1"/>
<name>A0ABC8B028_9NOCA</name>